<organism evidence="2 3">
    <name type="scientific">Mangrovibacterium diazotrophicum</name>
    <dbReference type="NCBI Taxonomy" id="1261403"/>
    <lineage>
        <taxon>Bacteria</taxon>
        <taxon>Pseudomonadati</taxon>
        <taxon>Bacteroidota</taxon>
        <taxon>Bacteroidia</taxon>
        <taxon>Marinilabiliales</taxon>
        <taxon>Prolixibacteraceae</taxon>
        <taxon>Mangrovibacterium</taxon>
    </lineage>
</organism>
<dbReference type="Pfam" id="PF10677">
    <property type="entry name" value="DUF2490"/>
    <property type="match status" value="1"/>
</dbReference>
<gene>
    <name evidence="2" type="ORF">BC643_1156</name>
</gene>
<sequence length="223" mass="26881">MKKLLFLSAYLLLLKSLSAQERRDFYLWAKVAFDVKLTQTNDMVFSTRTDYRTDDSFRELTYFDLSFQHRVNDWYRFALAFRYAQKPVLGTDIYEYRPQIASFFTWGKGRLNYLGMVRIEQRWFNKGTNHQRIVQQFFVRFPALNERWLQPIVGEESFWKLTSEGLHRARLYLGAQIYEAPQWNVNLFYVRQTTKVLGSWYPDDILSLDLRLRLNSKKVFKSD</sequence>
<dbReference type="Proteomes" id="UP000283387">
    <property type="component" value="Unassembled WGS sequence"/>
</dbReference>
<evidence type="ECO:0000256" key="1">
    <source>
        <dbReference type="SAM" id="SignalP"/>
    </source>
</evidence>
<dbReference type="InterPro" id="IPR019619">
    <property type="entry name" value="DUF2490"/>
</dbReference>
<dbReference type="AlphaFoldDB" id="A0A419W5S0"/>
<feature type="signal peptide" evidence="1">
    <location>
        <begin position="1"/>
        <end position="19"/>
    </location>
</feature>
<evidence type="ECO:0000313" key="2">
    <source>
        <dbReference type="EMBL" id="RKD90813.1"/>
    </source>
</evidence>
<dbReference type="EMBL" id="RAPN01000001">
    <property type="protein sequence ID" value="RKD90813.1"/>
    <property type="molecule type" value="Genomic_DNA"/>
</dbReference>
<evidence type="ECO:0000313" key="3">
    <source>
        <dbReference type="Proteomes" id="UP000283387"/>
    </source>
</evidence>
<keyword evidence="3" id="KW-1185">Reference proteome</keyword>
<comment type="caution">
    <text evidence="2">The sequence shown here is derived from an EMBL/GenBank/DDBJ whole genome shotgun (WGS) entry which is preliminary data.</text>
</comment>
<name>A0A419W5S0_9BACT</name>
<protein>
    <submittedName>
        <fullName evidence="2">Uncharacterized protein DUF2490</fullName>
    </submittedName>
</protein>
<proteinExistence type="predicted"/>
<keyword evidence="1" id="KW-0732">Signal</keyword>
<dbReference type="RefSeq" id="WP_170154466.1">
    <property type="nucleotide sequence ID" value="NZ_RAPN01000001.1"/>
</dbReference>
<feature type="chain" id="PRO_5019556438" evidence="1">
    <location>
        <begin position="20"/>
        <end position="223"/>
    </location>
</feature>
<accession>A0A419W5S0</accession>
<reference evidence="2 3" key="1">
    <citation type="submission" date="2018-09" db="EMBL/GenBank/DDBJ databases">
        <title>Genomic Encyclopedia of Archaeal and Bacterial Type Strains, Phase II (KMG-II): from individual species to whole genera.</title>
        <authorList>
            <person name="Goeker M."/>
        </authorList>
    </citation>
    <scope>NUCLEOTIDE SEQUENCE [LARGE SCALE GENOMIC DNA]</scope>
    <source>
        <strain evidence="2 3">DSM 27148</strain>
    </source>
</reference>